<name>A0A402DHA3_MICAE</name>
<reference evidence="2" key="1">
    <citation type="submission" date="2018-12" db="EMBL/GenBank/DDBJ databases">
        <title>Genome sequence of Microcystis aeruginosa NIES-4285.</title>
        <authorList>
            <person name="Tanabe Y."/>
        </authorList>
    </citation>
    <scope>NUCLEOTIDE SEQUENCE [LARGE SCALE GENOMIC DNA]</scope>
    <source>
        <strain evidence="2">NIES-4285</strain>
    </source>
</reference>
<protein>
    <submittedName>
        <fullName evidence="1">Uncharacterized protein</fullName>
    </submittedName>
</protein>
<gene>
    <name evidence="1" type="ORF">MiAbB_03552</name>
</gene>
<evidence type="ECO:0000313" key="2">
    <source>
        <dbReference type="Proteomes" id="UP000289660"/>
    </source>
</evidence>
<dbReference type="AlphaFoldDB" id="A0A402DHA3"/>
<comment type="caution">
    <text evidence="1">The sequence shown here is derived from an EMBL/GenBank/DDBJ whole genome shotgun (WGS) entry which is preliminary data.</text>
</comment>
<sequence>MVYKIIHGKNEVCLEVPIKAKFNLKELFLDIQKNLVKGE</sequence>
<dbReference type="EMBL" id="BIFY01000078">
    <property type="protein sequence ID" value="GCE61613.1"/>
    <property type="molecule type" value="Genomic_DNA"/>
</dbReference>
<accession>A0A402DHA3</accession>
<proteinExistence type="predicted"/>
<evidence type="ECO:0000313" key="1">
    <source>
        <dbReference type="EMBL" id="GCE61613.1"/>
    </source>
</evidence>
<organism evidence="1 2">
    <name type="scientific">Microcystis aeruginosa NIES-4285</name>
    <dbReference type="NCBI Taxonomy" id="2497681"/>
    <lineage>
        <taxon>Bacteria</taxon>
        <taxon>Bacillati</taxon>
        <taxon>Cyanobacteriota</taxon>
        <taxon>Cyanophyceae</taxon>
        <taxon>Oscillatoriophycideae</taxon>
        <taxon>Chroococcales</taxon>
        <taxon>Microcystaceae</taxon>
        <taxon>Microcystis</taxon>
    </lineage>
</organism>
<dbReference type="Proteomes" id="UP000289660">
    <property type="component" value="Unassembled WGS sequence"/>
</dbReference>